<proteinExistence type="predicted"/>
<protein>
    <recommendedName>
        <fullName evidence="3">X8 domain-containing protein</fullName>
    </recommendedName>
</protein>
<dbReference type="PANTHER" id="PTHR31044">
    <property type="entry name" value="BETA-1,3 GLUCANASE"/>
    <property type="match status" value="1"/>
</dbReference>
<feature type="domain" description="X8" evidence="3">
    <location>
        <begin position="32"/>
        <end position="115"/>
    </location>
</feature>
<evidence type="ECO:0000313" key="4">
    <source>
        <dbReference type="EMBL" id="KAJ0962615.1"/>
    </source>
</evidence>
<gene>
    <name evidence="4" type="ORF">J5N97_027737</name>
</gene>
<keyword evidence="1 2" id="KW-0732">Signal</keyword>
<dbReference type="Pfam" id="PF07983">
    <property type="entry name" value="X8"/>
    <property type="match status" value="1"/>
</dbReference>
<name>A0A9D5BXR7_9LILI</name>
<keyword evidence="5" id="KW-1185">Reference proteome</keyword>
<evidence type="ECO:0000313" key="5">
    <source>
        <dbReference type="Proteomes" id="UP001085076"/>
    </source>
</evidence>
<feature type="chain" id="PRO_5039328061" description="X8 domain-containing protein" evidence="2">
    <location>
        <begin position="27"/>
        <end position="119"/>
    </location>
</feature>
<reference evidence="4" key="1">
    <citation type="submission" date="2021-03" db="EMBL/GenBank/DDBJ databases">
        <authorList>
            <person name="Li Z."/>
            <person name="Yang C."/>
        </authorList>
    </citation>
    <scope>NUCLEOTIDE SEQUENCE</scope>
    <source>
        <strain evidence="4">Dzin_1.0</strain>
        <tissue evidence="4">Leaf</tissue>
    </source>
</reference>
<evidence type="ECO:0000259" key="3">
    <source>
        <dbReference type="SMART" id="SM00768"/>
    </source>
</evidence>
<accession>A0A9D5BXR7</accession>
<dbReference type="SMART" id="SM00768">
    <property type="entry name" value="X8"/>
    <property type="match status" value="1"/>
</dbReference>
<sequence length="119" mass="13456">MKRAELQCLFFLFPLALIFGGAGVFAKVEQKSWCVPKPSADNATLWENLNFACAEVDCLVLQKDQPCYYPFTMRSHASVAMNIYYQVNGRNNWTCDFKGSGLTVITDPSFDKCTYLFLA</sequence>
<dbReference type="GO" id="GO:0009506">
    <property type="term" value="C:plasmodesma"/>
    <property type="evidence" value="ECO:0007669"/>
    <property type="project" value="UniProtKB-ARBA"/>
</dbReference>
<dbReference type="EMBL" id="JAGGNH010000009">
    <property type="protein sequence ID" value="KAJ0962615.1"/>
    <property type="molecule type" value="Genomic_DNA"/>
</dbReference>
<evidence type="ECO:0000256" key="1">
    <source>
        <dbReference type="ARBA" id="ARBA00022729"/>
    </source>
</evidence>
<evidence type="ECO:0000256" key="2">
    <source>
        <dbReference type="SAM" id="SignalP"/>
    </source>
</evidence>
<dbReference type="OrthoDB" id="1928574at2759"/>
<dbReference type="Gene3D" id="1.20.58.1040">
    <property type="match status" value="1"/>
</dbReference>
<dbReference type="AlphaFoldDB" id="A0A9D5BXR7"/>
<reference evidence="4" key="2">
    <citation type="journal article" date="2022" name="Hortic Res">
        <title>The genome of Dioscorea zingiberensis sheds light on the biosynthesis, origin and evolution of the medicinally important diosgenin saponins.</title>
        <authorList>
            <person name="Li Y."/>
            <person name="Tan C."/>
            <person name="Li Z."/>
            <person name="Guo J."/>
            <person name="Li S."/>
            <person name="Chen X."/>
            <person name="Wang C."/>
            <person name="Dai X."/>
            <person name="Yang H."/>
            <person name="Song W."/>
            <person name="Hou L."/>
            <person name="Xu J."/>
            <person name="Tong Z."/>
            <person name="Xu A."/>
            <person name="Yuan X."/>
            <person name="Wang W."/>
            <person name="Yang Q."/>
            <person name="Chen L."/>
            <person name="Sun Z."/>
            <person name="Wang K."/>
            <person name="Pan B."/>
            <person name="Chen J."/>
            <person name="Bao Y."/>
            <person name="Liu F."/>
            <person name="Qi X."/>
            <person name="Gang D.R."/>
            <person name="Wen J."/>
            <person name="Li J."/>
        </authorList>
    </citation>
    <scope>NUCLEOTIDE SEQUENCE</scope>
    <source>
        <strain evidence="4">Dzin_1.0</strain>
    </source>
</reference>
<dbReference type="InterPro" id="IPR044788">
    <property type="entry name" value="X8_dom_prot"/>
</dbReference>
<comment type="caution">
    <text evidence="4">The sequence shown here is derived from an EMBL/GenBank/DDBJ whole genome shotgun (WGS) entry which is preliminary data.</text>
</comment>
<dbReference type="InterPro" id="IPR012946">
    <property type="entry name" value="X8"/>
</dbReference>
<dbReference type="PANTHER" id="PTHR31044:SF57">
    <property type="entry name" value="CARBOHYDRATE-BINDING X8 DOMAIN SUPERFAMILY PROTEIN"/>
    <property type="match status" value="1"/>
</dbReference>
<dbReference type="Proteomes" id="UP001085076">
    <property type="component" value="Miscellaneous, Linkage group lg09"/>
</dbReference>
<organism evidence="4 5">
    <name type="scientific">Dioscorea zingiberensis</name>
    <dbReference type="NCBI Taxonomy" id="325984"/>
    <lineage>
        <taxon>Eukaryota</taxon>
        <taxon>Viridiplantae</taxon>
        <taxon>Streptophyta</taxon>
        <taxon>Embryophyta</taxon>
        <taxon>Tracheophyta</taxon>
        <taxon>Spermatophyta</taxon>
        <taxon>Magnoliopsida</taxon>
        <taxon>Liliopsida</taxon>
        <taxon>Dioscoreales</taxon>
        <taxon>Dioscoreaceae</taxon>
        <taxon>Dioscorea</taxon>
    </lineage>
</organism>
<feature type="signal peptide" evidence="2">
    <location>
        <begin position="1"/>
        <end position="26"/>
    </location>
</feature>